<dbReference type="InterPro" id="IPR008930">
    <property type="entry name" value="Terpenoid_cyclase/PrenylTrfase"/>
</dbReference>
<dbReference type="SUPFAM" id="SSF48576">
    <property type="entry name" value="Terpenoid synthases"/>
    <property type="match status" value="1"/>
</dbReference>
<proteinExistence type="predicted"/>
<dbReference type="PANTHER" id="PTHR31739:SF4">
    <property type="entry name" value="ENT-COPALYL DIPHOSPHATE SYNTHASE, CHLOROPLASTIC"/>
    <property type="match status" value="1"/>
</dbReference>
<dbReference type="Gene3D" id="1.50.10.160">
    <property type="match status" value="1"/>
</dbReference>
<sequence>MGDGEISISPYDTAWVALVEDISGGGAPQFPASLDWISNNQLDDGSWGDRSIFSIYDRLLNTLGCVIALRSWNIHPDKTHKGVLFIKENIHKLEDENAEHMPIGYEVALPSLIEIAKKLEIDIPENTPGLQDIYARRELKLTRIPRDTMHKVPTTLLHSLEGMGGLMWEKLLKFQCADGSFLFSPSSTAFALQQTKDQNCLNYLQNCVRKFNGGVPNVYPVDLFEHIWAVDRLQRLGISRFFQPEIDECMDYVHRYWTAKGICWARNSHIVQDIDDTAMGFRLMRLHGYDISADVFKNFEKGGEFFCFAGQSTQAVTGMYNMYRASQLKFPGEQILADAADFSANFLKKKRANNDLLDKWIITKDLPGEVGYALDVPWYASLPRLEARFYLEQYGGEDDVWIGKTLYRMPTVNNNTYLELAKLDYNSCQALHQKEWKNIQKWYRSSGLEEFGSNESSLLQSYYIASASIFEPEKWEERAIWTKTAILMETIVSYFERQGVSREQKYNFVNEFERANILKYSYGRRYKTQCSLLGSLITTVNQLSLDILLARGQHIRPHLNHAWHKWLKKWEEGDMGERDVELFVRTLNFCGGGRKKSALSEEALLSHPKYVQLFKVTTRVCHQLRLFGHQKVHDSNGSTTNTMTTDEIESDMQELVKLVLTKSPTRDLDSDIKQNFLTIARSFYYASYFSPGTINFHISKVLFEKVM</sequence>
<dbReference type="GO" id="GO:0000287">
    <property type="term" value="F:magnesium ion binding"/>
    <property type="evidence" value="ECO:0007669"/>
    <property type="project" value="InterPro"/>
</dbReference>
<dbReference type="SFLD" id="SFLDG01605">
    <property type="entry name" value="Terpene_Cyclase_Like_1_N-term"/>
    <property type="match status" value="1"/>
</dbReference>
<feature type="domain" description="Terpene synthase N-terminal" evidence="4">
    <location>
        <begin position="167"/>
        <end position="374"/>
    </location>
</feature>
<name>A0A830C5B8_9LAMI</name>
<dbReference type="Gene3D" id="1.50.10.130">
    <property type="entry name" value="Terpene synthase, N-terminal domain"/>
    <property type="match status" value="1"/>
</dbReference>
<dbReference type="SUPFAM" id="SSF48239">
    <property type="entry name" value="Terpenoid cyclases/Protein prenyltransferases"/>
    <property type="match status" value="2"/>
</dbReference>
<keyword evidence="3" id="KW-0460">Magnesium</keyword>
<dbReference type="InterPro" id="IPR036965">
    <property type="entry name" value="Terpene_synth_N_sf"/>
</dbReference>
<evidence type="ECO:0000256" key="1">
    <source>
        <dbReference type="ARBA" id="ARBA00001946"/>
    </source>
</evidence>
<evidence type="ECO:0000256" key="3">
    <source>
        <dbReference type="ARBA" id="ARBA00022842"/>
    </source>
</evidence>
<dbReference type="EMBL" id="BMAC01000275">
    <property type="protein sequence ID" value="GFP92298.1"/>
    <property type="molecule type" value="Genomic_DNA"/>
</dbReference>
<gene>
    <name evidence="6" type="ORF">PHJA_001373900</name>
</gene>
<dbReference type="Gene3D" id="1.10.600.10">
    <property type="entry name" value="Farnesyl Diphosphate Synthase"/>
    <property type="match status" value="1"/>
</dbReference>
<dbReference type="Proteomes" id="UP000653305">
    <property type="component" value="Unassembled WGS sequence"/>
</dbReference>
<dbReference type="FunFam" id="1.50.10.130:FF:000002">
    <property type="entry name" value="Ent-copalyl diphosphate synthase, chloroplastic"/>
    <property type="match status" value="1"/>
</dbReference>
<dbReference type="PANTHER" id="PTHR31739">
    <property type="entry name" value="ENT-COPALYL DIPHOSPHATE SYNTHASE, CHLOROPLASTIC"/>
    <property type="match status" value="1"/>
</dbReference>
<dbReference type="GO" id="GO:0009507">
    <property type="term" value="C:chloroplast"/>
    <property type="evidence" value="ECO:0007669"/>
    <property type="project" value="TreeGrafter"/>
</dbReference>
<protein>
    <submittedName>
        <fullName evidence="6">Ent-copalyl diphosphate synthase chloroplastic</fullName>
    </submittedName>
</protein>
<dbReference type="AlphaFoldDB" id="A0A830C5B8"/>
<dbReference type="FunFam" id="1.50.10.160:FF:000001">
    <property type="entry name" value="Ent-copalyl diphosphate synthase"/>
    <property type="match status" value="1"/>
</dbReference>
<evidence type="ECO:0000313" key="7">
    <source>
        <dbReference type="Proteomes" id="UP000653305"/>
    </source>
</evidence>
<accession>A0A830C5B8</accession>
<dbReference type="SFLD" id="SFLDG01014">
    <property type="entry name" value="Terpene_Cyclase_Like_1_N-term"/>
    <property type="match status" value="1"/>
</dbReference>
<dbReference type="InterPro" id="IPR005630">
    <property type="entry name" value="Terpene_synthase_metal-bd"/>
</dbReference>
<dbReference type="InterPro" id="IPR050148">
    <property type="entry name" value="Terpene_synthase-like"/>
</dbReference>
<evidence type="ECO:0000259" key="4">
    <source>
        <dbReference type="Pfam" id="PF01397"/>
    </source>
</evidence>
<keyword evidence="7" id="KW-1185">Reference proteome</keyword>
<dbReference type="OrthoDB" id="2343925at2759"/>
<evidence type="ECO:0000313" key="6">
    <source>
        <dbReference type="EMBL" id="GFP92298.1"/>
    </source>
</evidence>
<evidence type="ECO:0000256" key="2">
    <source>
        <dbReference type="ARBA" id="ARBA00022723"/>
    </source>
</evidence>
<dbReference type="GO" id="GO:0010333">
    <property type="term" value="F:terpene synthase activity"/>
    <property type="evidence" value="ECO:0007669"/>
    <property type="project" value="InterPro"/>
</dbReference>
<dbReference type="GO" id="GO:0009686">
    <property type="term" value="P:gibberellin biosynthetic process"/>
    <property type="evidence" value="ECO:0007669"/>
    <property type="project" value="TreeGrafter"/>
</dbReference>
<dbReference type="Pfam" id="PF01397">
    <property type="entry name" value="Terpene_synth"/>
    <property type="match status" value="1"/>
</dbReference>
<comment type="cofactor">
    <cofactor evidence="1">
        <name>Mg(2+)</name>
        <dbReference type="ChEBI" id="CHEBI:18420"/>
    </cofactor>
</comment>
<dbReference type="InterPro" id="IPR001906">
    <property type="entry name" value="Terpene_synth_N"/>
</dbReference>
<reference evidence="6" key="1">
    <citation type="submission" date="2020-07" db="EMBL/GenBank/DDBJ databases">
        <title>Ethylene signaling mediates host invasion by parasitic plants.</title>
        <authorList>
            <person name="Yoshida S."/>
        </authorList>
    </citation>
    <scope>NUCLEOTIDE SEQUENCE</scope>
    <source>
        <strain evidence="6">Okayama</strain>
    </source>
</reference>
<feature type="domain" description="Terpene synthase metal-binding" evidence="5">
    <location>
        <begin position="457"/>
        <end position="570"/>
    </location>
</feature>
<keyword evidence="2" id="KW-0479">Metal-binding</keyword>
<comment type="caution">
    <text evidence="6">The sequence shown here is derived from an EMBL/GenBank/DDBJ whole genome shotgun (WGS) entry which is preliminary data.</text>
</comment>
<dbReference type="Pfam" id="PF03936">
    <property type="entry name" value="Terpene_synth_C"/>
    <property type="match status" value="1"/>
</dbReference>
<evidence type="ECO:0000259" key="5">
    <source>
        <dbReference type="Pfam" id="PF03936"/>
    </source>
</evidence>
<dbReference type="InterPro" id="IPR008949">
    <property type="entry name" value="Isoprenoid_synthase_dom_sf"/>
</dbReference>
<organism evidence="6 7">
    <name type="scientific">Phtheirospermum japonicum</name>
    <dbReference type="NCBI Taxonomy" id="374723"/>
    <lineage>
        <taxon>Eukaryota</taxon>
        <taxon>Viridiplantae</taxon>
        <taxon>Streptophyta</taxon>
        <taxon>Embryophyta</taxon>
        <taxon>Tracheophyta</taxon>
        <taxon>Spermatophyta</taxon>
        <taxon>Magnoliopsida</taxon>
        <taxon>eudicotyledons</taxon>
        <taxon>Gunneridae</taxon>
        <taxon>Pentapetalae</taxon>
        <taxon>asterids</taxon>
        <taxon>lamiids</taxon>
        <taxon>Lamiales</taxon>
        <taxon>Orobanchaceae</taxon>
        <taxon>Orobanchaceae incertae sedis</taxon>
        <taxon>Phtheirospermum</taxon>
    </lineage>
</organism>